<reference evidence="3 4" key="1">
    <citation type="journal article" date="2021" name="Sci. Rep.">
        <title>Chromosome anchoring in Senegalese sole (Solea senegalensis) reveals sex-associated markers and genome rearrangements in flatfish.</title>
        <authorList>
            <person name="Guerrero-Cozar I."/>
            <person name="Gomez-Garrido J."/>
            <person name="Berbel C."/>
            <person name="Martinez-Blanch J.F."/>
            <person name="Alioto T."/>
            <person name="Claros M.G."/>
            <person name="Gagnaire P.A."/>
            <person name="Manchado M."/>
        </authorList>
    </citation>
    <scope>NUCLEOTIDE SEQUENCE [LARGE SCALE GENOMIC DNA]</scope>
    <source>
        <strain evidence="3">Sse05_10M</strain>
    </source>
</reference>
<dbReference type="Proteomes" id="UP000693946">
    <property type="component" value="Linkage Group LG6"/>
</dbReference>
<proteinExistence type="predicted"/>
<feature type="chain" id="PRO_5043921907" evidence="2">
    <location>
        <begin position="33"/>
        <end position="249"/>
    </location>
</feature>
<keyword evidence="2" id="KW-0732">Signal</keyword>
<organism evidence="3 4">
    <name type="scientific">Solea senegalensis</name>
    <name type="common">Senegalese sole</name>
    <dbReference type="NCBI Taxonomy" id="28829"/>
    <lineage>
        <taxon>Eukaryota</taxon>
        <taxon>Metazoa</taxon>
        <taxon>Chordata</taxon>
        <taxon>Craniata</taxon>
        <taxon>Vertebrata</taxon>
        <taxon>Euteleostomi</taxon>
        <taxon>Actinopterygii</taxon>
        <taxon>Neopterygii</taxon>
        <taxon>Teleostei</taxon>
        <taxon>Neoteleostei</taxon>
        <taxon>Acanthomorphata</taxon>
        <taxon>Carangaria</taxon>
        <taxon>Pleuronectiformes</taxon>
        <taxon>Pleuronectoidei</taxon>
        <taxon>Soleidae</taxon>
        <taxon>Solea</taxon>
    </lineage>
</organism>
<sequence length="249" mass="26925">MGTRAGFCPGGLHLTLALWLMTAALTLQNAQAEITCASCPSPVQLHLDKLELEMRADLTEEPSTLEFKELGVADQNPLENGRPVEDFAQHVSLDGVGTKGGSDRGDVEGEEPGMAEDAALWRAKRSGPDFEFSEFSDSRWNGRAGADSLEQDQVSMLDGLKQSRPELGWGRGNNRQDESKLSSSTFALTGDSAHNHAVVYWAGHNSSVSNTTVHDFLCAFSCLSTLLHELQPACAGVNRCTGSYRCPHM</sequence>
<dbReference type="AlphaFoldDB" id="A0AAV6Q980"/>
<keyword evidence="4" id="KW-1185">Reference proteome</keyword>
<dbReference type="EMBL" id="JAGKHQ010000018">
    <property type="protein sequence ID" value="KAG7486359.1"/>
    <property type="molecule type" value="Genomic_DNA"/>
</dbReference>
<evidence type="ECO:0000256" key="2">
    <source>
        <dbReference type="SAM" id="SignalP"/>
    </source>
</evidence>
<evidence type="ECO:0000313" key="4">
    <source>
        <dbReference type="Proteomes" id="UP000693946"/>
    </source>
</evidence>
<feature type="region of interest" description="Disordered" evidence="1">
    <location>
        <begin position="163"/>
        <end position="183"/>
    </location>
</feature>
<protein>
    <submittedName>
        <fullName evidence="3">Uncharacterized protein</fullName>
    </submittedName>
</protein>
<evidence type="ECO:0000256" key="1">
    <source>
        <dbReference type="SAM" id="MobiDB-lite"/>
    </source>
</evidence>
<accession>A0AAV6Q980</accession>
<gene>
    <name evidence="3" type="ORF">JOB18_030255</name>
</gene>
<name>A0AAV6Q980_SOLSE</name>
<feature type="signal peptide" evidence="2">
    <location>
        <begin position="1"/>
        <end position="32"/>
    </location>
</feature>
<evidence type="ECO:0000313" key="3">
    <source>
        <dbReference type="EMBL" id="KAG7486359.1"/>
    </source>
</evidence>
<comment type="caution">
    <text evidence="3">The sequence shown here is derived from an EMBL/GenBank/DDBJ whole genome shotgun (WGS) entry which is preliminary data.</text>
</comment>